<gene>
    <name evidence="1" type="ORF">VB620_11485</name>
</gene>
<dbReference type="EMBL" id="JAYGHG010000016">
    <property type="protein sequence ID" value="MEA5581961.1"/>
    <property type="molecule type" value="Genomic_DNA"/>
</dbReference>
<accession>A0ABU5UG55</accession>
<evidence type="ECO:0000313" key="1">
    <source>
        <dbReference type="EMBL" id="MEA5581961.1"/>
    </source>
</evidence>
<dbReference type="Pfam" id="PF11691">
    <property type="entry name" value="DUF3288"/>
    <property type="match status" value="1"/>
</dbReference>
<dbReference type="Proteomes" id="UP001302120">
    <property type="component" value="Unassembled WGS sequence"/>
</dbReference>
<proteinExistence type="predicted"/>
<dbReference type="InterPro" id="IPR021705">
    <property type="entry name" value="DUF3288"/>
</dbReference>
<comment type="caution">
    <text evidence="1">The sequence shown here is derived from an EMBL/GenBank/DDBJ whole genome shotgun (WGS) entry which is preliminary data.</text>
</comment>
<keyword evidence="2" id="KW-1185">Reference proteome</keyword>
<dbReference type="RefSeq" id="WP_323196283.1">
    <property type="nucleotide sequence ID" value="NZ_JAYGHG010000016.1"/>
</dbReference>
<organism evidence="1 2">
    <name type="scientific">Nodularia harveyana UHCC-0300</name>
    <dbReference type="NCBI Taxonomy" id="2974287"/>
    <lineage>
        <taxon>Bacteria</taxon>
        <taxon>Bacillati</taxon>
        <taxon>Cyanobacteriota</taxon>
        <taxon>Cyanophyceae</taxon>
        <taxon>Nostocales</taxon>
        <taxon>Nodulariaceae</taxon>
        <taxon>Nodularia</taxon>
    </lineage>
</organism>
<sequence length="98" mass="11543">MSELQGNKDQQHPLYNRDRPSIHILLAQEPTNYHLAELARLRIRYQGFPGARDIQQDLDKVLQQWGLTEAELFEKTRQLHDAGGIYQSRGKKEEEDWN</sequence>
<evidence type="ECO:0000313" key="2">
    <source>
        <dbReference type="Proteomes" id="UP001302120"/>
    </source>
</evidence>
<name>A0ABU5UG55_9CYAN</name>
<protein>
    <submittedName>
        <fullName evidence="1">DUF3288 family protein</fullName>
    </submittedName>
</protein>
<reference evidence="1 2" key="1">
    <citation type="submission" date="2023-12" db="EMBL/GenBank/DDBJ databases">
        <title>Baltic Sea Cyanobacteria.</title>
        <authorList>
            <person name="Delbaje E."/>
            <person name="Fewer D.P."/>
            <person name="Shishido T.K."/>
        </authorList>
    </citation>
    <scope>NUCLEOTIDE SEQUENCE [LARGE SCALE GENOMIC DNA]</scope>
    <source>
        <strain evidence="1 2">UHCC-0300</strain>
    </source>
</reference>